<accession>A0A1F7F2L7</accession>
<dbReference type="Gene3D" id="3.40.640.10">
    <property type="entry name" value="Type I PLP-dependent aspartate aminotransferase-like (Major domain)"/>
    <property type="match status" value="1"/>
</dbReference>
<protein>
    <recommendedName>
        <fullName evidence="5">Aminotransferase class V domain-containing protein</fullName>
    </recommendedName>
</protein>
<dbReference type="Pfam" id="PF00266">
    <property type="entry name" value="Aminotran_5"/>
    <property type="match status" value="1"/>
</dbReference>
<evidence type="ECO:0000256" key="1">
    <source>
        <dbReference type="ARBA" id="ARBA00001933"/>
    </source>
</evidence>
<dbReference type="InterPro" id="IPR015422">
    <property type="entry name" value="PyrdxlP-dep_Trfase_small"/>
</dbReference>
<sequence>MFNGYFDNAATSFPKPAAVSLAMRRYIDETGGPYGRSAYARAFQASSDVEHVRERMAGILGASAEKIVFCQNATQGINTVLNGLALEGKRVLVSPLEHNAVMRPLHMLKKKFDLTWDMLPHFNDGLVDIAAVPGALTTDTALVIINHQSNVNGLVQPIREIKKAAGKIPVLVDGAQSCGHLDLRLEEWNIDYFAFTGHKGLLGPTGTGGLYLRDPGTVSALINGGTGSRSDSFEMPDFLPDKFEAGTLNMAGILGLGAAVGNPPRPQYTDNDLLALINEIKNIPSLSVLYARDPANQGPVFSFTHSTKAPAMIAADLWERHGVETRAGLHCSPLAHTTLGSFPQGSVRIAPSPYHSSGDFKHLLTAIEQVCAA</sequence>
<organism evidence="6 7">
    <name type="scientific">Candidatus Raymondbacteria bacterium RIFOXYD12_FULL_49_13</name>
    <dbReference type="NCBI Taxonomy" id="1817890"/>
    <lineage>
        <taxon>Bacteria</taxon>
        <taxon>Raymondiibacteriota</taxon>
    </lineage>
</organism>
<dbReference type="InterPro" id="IPR020578">
    <property type="entry name" value="Aminotrans_V_PyrdxlP_BS"/>
</dbReference>
<proteinExistence type="inferred from homology"/>
<dbReference type="EMBL" id="MFYX01000139">
    <property type="protein sequence ID" value="OGK00802.1"/>
    <property type="molecule type" value="Genomic_DNA"/>
</dbReference>
<dbReference type="PANTHER" id="PTHR43586:SF4">
    <property type="entry name" value="ISOPENICILLIN N EPIMERASE"/>
    <property type="match status" value="1"/>
</dbReference>
<comment type="similarity">
    <text evidence="3">Belongs to the class-V pyridoxal-phosphate-dependent aminotransferase family.</text>
</comment>
<evidence type="ECO:0000256" key="4">
    <source>
        <dbReference type="RuleBase" id="RU004504"/>
    </source>
</evidence>
<feature type="domain" description="Aminotransferase class V" evidence="5">
    <location>
        <begin position="5"/>
        <end position="356"/>
    </location>
</feature>
<evidence type="ECO:0000256" key="3">
    <source>
        <dbReference type="RuleBase" id="RU004075"/>
    </source>
</evidence>
<gene>
    <name evidence="6" type="ORF">A2519_07685</name>
</gene>
<dbReference type="Gene3D" id="3.90.1150.10">
    <property type="entry name" value="Aspartate Aminotransferase, domain 1"/>
    <property type="match status" value="1"/>
</dbReference>
<dbReference type="InterPro" id="IPR015421">
    <property type="entry name" value="PyrdxlP-dep_Trfase_major"/>
</dbReference>
<evidence type="ECO:0000313" key="7">
    <source>
        <dbReference type="Proteomes" id="UP000179243"/>
    </source>
</evidence>
<dbReference type="AlphaFoldDB" id="A0A1F7F2L7"/>
<evidence type="ECO:0000313" key="6">
    <source>
        <dbReference type="EMBL" id="OGK00802.1"/>
    </source>
</evidence>
<dbReference type="PROSITE" id="PS00595">
    <property type="entry name" value="AA_TRANSFER_CLASS_5"/>
    <property type="match status" value="1"/>
</dbReference>
<comment type="cofactor">
    <cofactor evidence="1 4">
        <name>pyridoxal 5'-phosphate</name>
        <dbReference type="ChEBI" id="CHEBI:597326"/>
    </cofactor>
</comment>
<dbReference type="SUPFAM" id="SSF53383">
    <property type="entry name" value="PLP-dependent transferases"/>
    <property type="match status" value="1"/>
</dbReference>
<keyword evidence="2" id="KW-0663">Pyridoxal phosphate</keyword>
<dbReference type="InterPro" id="IPR000192">
    <property type="entry name" value="Aminotrans_V_dom"/>
</dbReference>
<dbReference type="PANTHER" id="PTHR43586">
    <property type="entry name" value="CYSTEINE DESULFURASE"/>
    <property type="match status" value="1"/>
</dbReference>
<evidence type="ECO:0000259" key="5">
    <source>
        <dbReference type="Pfam" id="PF00266"/>
    </source>
</evidence>
<reference evidence="6 7" key="1">
    <citation type="journal article" date="2016" name="Nat. Commun.">
        <title>Thousands of microbial genomes shed light on interconnected biogeochemical processes in an aquifer system.</title>
        <authorList>
            <person name="Anantharaman K."/>
            <person name="Brown C.T."/>
            <person name="Hug L.A."/>
            <person name="Sharon I."/>
            <person name="Castelle C.J."/>
            <person name="Probst A.J."/>
            <person name="Thomas B.C."/>
            <person name="Singh A."/>
            <person name="Wilkins M.J."/>
            <person name="Karaoz U."/>
            <person name="Brodie E.L."/>
            <person name="Williams K.H."/>
            <person name="Hubbard S.S."/>
            <person name="Banfield J.F."/>
        </authorList>
    </citation>
    <scope>NUCLEOTIDE SEQUENCE [LARGE SCALE GENOMIC DNA]</scope>
</reference>
<comment type="caution">
    <text evidence="6">The sequence shown here is derived from an EMBL/GenBank/DDBJ whole genome shotgun (WGS) entry which is preliminary data.</text>
</comment>
<dbReference type="Proteomes" id="UP000179243">
    <property type="component" value="Unassembled WGS sequence"/>
</dbReference>
<evidence type="ECO:0000256" key="2">
    <source>
        <dbReference type="ARBA" id="ARBA00022898"/>
    </source>
</evidence>
<name>A0A1F7F2L7_UNCRA</name>
<dbReference type="InterPro" id="IPR015424">
    <property type="entry name" value="PyrdxlP-dep_Trfase"/>
</dbReference>